<keyword evidence="3" id="KW-1185">Reference proteome</keyword>
<comment type="caution">
    <text evidence="2">The sequence shown here is derived from an EMBL/GenBank/DDBJ whole genome shotgun (WGS) entry which is preliminary data.</text>
</comment>
<feature type="compositionally biased region" description="Low complexity" evidence="1">
    <location>
        <begin position="95"/>
        <end position="107"/>
    </location>
</feature>
<accession>A0AA38XPR0</accession>
<dbReference type="Proteomes" id="UP001172673">
    <property type="component" value="Unassembled WGS sequence"/>
</dbReference>
<reference evidence="2" key="1">
    <citation type="submission" date="2022-10" db="EMBL/GenBank/DDBJ databases">
        <title>Culturing micro-colonial fungi from biological soil crusts in the Mojave desert and describing Neophaeococcomyces mojavensis, and introducing the new genera and species Taxawa tesnikishii.</title>
        <authorList>
            <person name="Kurbessoian T."/>
            <person name="Stajich J.E."/>
        </authorList>
    </citation>
    <scope>NUCLEOTIDE SEQUENCE</scope>
    <source>
        <strain evidence="2">TK_41</strain>
    </source>
</reference>
<proteinExistence type="predicted"/>
<name>A0AA38XPR0_9EURO</name>
<sequence>MAKEGPVWTRDKLKQLYGALDEAVKTASGSNLYSAAVDLIVAATGLTKAQVTNKLRALGRELKPNLNKEEFIEKWTANSAQFKKSGSDTGRRSPRSSSRASVRASSRPSEEGARSKPSQSSKSTTLREQDTVHVDHQEAASDGEQDNGNHGEQINGGDEEGDKPVSKQPGDNSDEDEEDDSDREEIALEPEEIEMIQAWRRRMENRRFGAPPRTMDTKRLLSNIWRLVNDAVESFCKAQPIAFVSTAKMTRATVDLARTFVNGSGRFQVEECLRTLFGDPALSVSLILRTFASAAITAWVFEEFPQYRAPPENSELGASLEAFAEYIPQAAHETRQALEIRYFETVVEPTFPLLARQYQIDLFDIFLSLRAAPEPHFDSPNEDPDASQAFQFRQQHQAEWVAHIEAAFLAALNLRSSMAKSTSIFIFNTFRQGDQFDDKRMKAMVETRDTKRITSQHQILLCMSPKITKYRRDTSGQLKDRFPVAEAKVIIEGFEVSYPSLLGVDRSPWDDI</sequence>
<feature type="region of interest" description="Disordered" evidence="1">
    <location>
        <begin position="81"/>
        <end position="191"/>
    </location>
</feature>
<evidence type="ECO:0000313" key="2">
    <source>
        <dbReference type="EMBL" id="KAJ9616956.1"/>
    </source>
</evidence>
<feature type="compositionally biased region" description="Acidic residues" evidence="1">
    <location>
        <begin position="172"/>
        <end position="191"/>
    </location>
</feature>
<dbReference type="AlphaFoldDB" id="A0AA38XPR0"/>
<gene>
    <name evidence="2" type="ORF">H2200_000676</name>
</gene>
<evidence type="ECO:0000256" key="1">
    <source>
        <dbReference type="SAM" id="MobiDB-lite"/>
    </source>
</evidence>
<evidence type="ECO:0000313" key="3">
    <source>
        <dbReference type="Proteomes" id="UP001172673"/>
    </source>
</evidence>
<dbReference type="EMBL" id="JAPDRK010000001">
    <property type="protein sequence ID" value="KAJ9616956.1"/>
    <property type="molecule type" value="Genomic_DNA"/>
</dbReference>
<feature type="compositionally biased region" description="Basic and acidic residues" evidence="1">
    <location>
        <begin position="125"/>
        <end position="139"/>
    </location>
</feature>
<protein>
    <submittedName>
        <fullName evidence="2">Uncharacterized protein</fullName>
    </submittedName>
</protein>
<organism evidence="2 3">
    <name type="scientific">Cladophialophora chaetospira</name>
    <dbReference type="NCBI Taxonomy" id="386627"/>
    <lineage>
        <taxon>Eukaryota</taxon>
        <taxon>Fungi</taxon>
        <taxon>Dikarya</taxon>
        <taxon>Ascomycota</taxon>
        <taxon>Pezizomycotina</taxon>
        <taxon>Eurotiomycetes</taxon>
        <taxon>Chaetothyriomycetidae</taxon>
        <taxon>Chaetothyriales</taxon>
        <taxon>Herpotrichiellaceae</taxon>
        <taxon>Cladophialophora</taxon>
    </lineage>
</organism>